<keyword evidence="7 8" id="KW-0472">Membrane</keyword>
<keyword evidence="2" id="KW-0813">Transport</keyword>
<dbReference type="PROSITE" id="PS00211">
    <property type="entry name" value="ABC_TRANSPORTER_1"/>
    <property type="match status" value="1"/>
</dbReference>
<dbReference type="Gene3D" id="3.40.50.300">
    <property type="entry name" value="P-loop containing nucleotide triphosphate hydrolases"/>
    <property type="match status" value="1"/>
</dbReference>
<comment type="subcellular location">
    <subcellularLocation>
        <location evidence="1">Cell membrane</location>
        <topology evidence="1">Multi-pass membrane protein</topology>
    </subcellularLocation>
</comment>
<feature type="domain" description="ABC transporter" evidence="9">
    <location>
        <begin position="340"/>
        <end position="573"/>
    </location>
</feature>
<dbReference type="InterPro" id="IPR003439">
    <property type="entry name" value="ABC_transporter-like_ATP-bd"/>
</dbReference>
<dbReference type="SUPFAM" id="SSF52540">
    <property type="entry name" value="P-loop containing nucleoside triphosphate hydrolases"/>
    <property type="match status" value="1"/>
</dbReference>
<feature type="transmembrane region" description="Helical" evidence="8">
    <location>
        <begin position="253"/>
        <end position="274"/>
    </location>
</feature>
<reference evidence="11 12" key="1">
    <citation type="submission" date="2020-09" db="EMBL/GenBank/DDBJ databases">
        <title>Characterization of Treponema spp. from bovine digital dermatitis in Korea.</title>
        <authorList>
            <person name="Espiritu H.M."/>
            <person name="Cho Y.I."/>
            <person name="Mamuad L."/>
        </authorList>
    </citation>
    <scope>NUCLEOTIDE SEQUENCE [LARGE SCALE GENOMIC DNA]</scope>
    <source>
        <strain evidence="11 12">KS1</strain>
    </source>
</reference>
<dbReference type="SUPFAM" id="SSF90123">
    <property type="entry name" value="ABC transporter transmembrane region"/>
    <property type="match status" value="1"/>
</dbReference>
<dbReference type="GO" id="GO:0015421">
    <property type="term" value="F:ABC-type oligopeptide transporter activity"/>
    <property type="evidence" value="ECO:0007669"/>
    <property type="project" value="TreeGrafter"/>
</dbReference>
<dbReference type="InterPro" id="IPR027417">
    <property type="entry name" value="P-loop_NTPase"/>
</dbReference>
<keyword evidence="4" id="KW-0547">Nucleotide-binding</keyword>
<evidence type="ECO:0000256" key="8">
    <source>
        <dbReference type="SAM" id="Phobius"/>
    </source>
</evidence>
<evidence type="ECO:0000313" key="11">
    <source>
        <dbReference type="EMBL" id="QOW60755.1"/>
    </source>
</evidence>
<dbReference type="PANTHER" id="PTHR43394:SF1">
    <property type="entry name" value="ATP-BINDING CASSETTE SUB-FAMILY B MEMBER 10, MITOCHONDRIAL"/>
    <property type="match status" value="1"/>
</dbReference>
<evidence type="ECO:0000259" key="9">
    <source>
        <dbReference type="PROSITE" id="PS50893"/>
    </source>
</evidence>
<organism evidence="11 12">
    <name type="scientific">Treponema pedis</name>
    <dbReference type="NCBI Taxonomy" id="409322"/>
    <lineage>
        <taxon>Bacteria</taxon>
        <taxon>Pseudomonadati</taxon>
        <taxon>Spirochaetota</taxon>
        <taxon>Spirochaetia</taxon>
        <taxon>Spirochaetales</taxon>
        <taxon>Treponemataceae</taxon>
        <taxon>Treponema</taxon>
    </lineage>
</organism>
<keyword evidence="3 8" id="KW-0812">Transmembrane</keyword>
<proteinExistence type="predicted"/>
<dbReference type="GO" id="GO:0005524">
    <property type="term" value="F:ATP binding"/>
    <property type="evidence" value="ECO:0007669"/>
    <property type="project" value="UniProtKB-KW"/>
</dbReference>
<feature type="domain" description="ABC transmembrane type-1" evidence="10">
    <location>
        <begin position="21"/>
        <end position="309"/>
    </location>
</feature>
<feature type="transmembrane region" description="Helical" evidence="8">
    <location>
        <begin position="63"/>
        <end position="84"/>
    </location>
</feature>
<gene>
    <name evidence="11" type="ORF">IFE08_13360</name>
</gene>
<dbReference type="PROSITE" id="PS50929">
    <property type="entry name" value="ABC_TM1F"/>
    <property type="match status" value="1"/>
</dbReference>
<dbReference type="InterPro" id="IPR011527">
    <property type="entry name" value="ABC1_TM_dom"/>
</dbReference>
<evidence type="ECO:0000256" key="3">
    <source>
        <dbReference type="ARBA" id="ARBA00022692"/>
    </source>
</evidence>
<accession>A0A7S7AW02</accession>
<dbReference type="AlphaFoldDB" id="A0A7S7AW02"/>
<evidence type="ECO:0000256" key="4">
    <source>
        <dbReference type="ARBA" id="ARBA00022741"/>
    </source>
</evidence>
<evidence type="ECO:0000256" key="5">
    <source>
        <dbReference type="ARBA" id="ARBA00022840"/>
    </source>
</evidence>
<evidence type="ECO:0000256" key="2">
    <source>
        <dbReference type="ARBA" id="ARBA00022448"/>
    </source>
</evidence>
<dbReference type="PANTHER" id="PTHR43394">
    <property type="entry name" value="ATP-DEPENDENT PERMEASE MDL1, MITOCHONDRIAL"/>
    <property type="match status" value="1"/>
</dbReference>
<dbReference type="EMBL" id="CP061839">
    <property type="protein sequence ID" value="QOW60755.1"/>
    <property type="molecule type" value="Genomic_DNA"/>
</dbReference>
<dbReference type="GO" id="GO:0016887">
    <property type="term" value="F:ATP hydrolysis activity"/>
    <property type="evidence" value="ECO:0007669"/>
    <property type="project" value="InterPro"/>
</dbReference>
<evidence type="ECO:0000256" key="1">
    <source>
        <dbReference type="ARBA" id="ARBA00004651"/>
    </source>
</evidence>
<keyword evidence="6 8" id="KW-1133">Transmembrane helix</keyword>
<name>A0A7S7AW02_9SPIR</name>
<feature type="transmembrane region" description="Helical" evidence="8">
    <location>
        <begin position="20"/>
        <end position="43"/>
    </location>
</feature>
<dbReference type="InterPro" id="IPR039421">
    <property type="entry name" value="Type_1_exporter"/>
</dbReference>
<dbReference type="FunFam" id="3.40.50.300:FF:000287">
    <property type="entry name" value="Multidrug ABC transporter ATP-binding protein"/>
    <property type="match status" value="1"/>
</dbReference>
<evidence type="ECO:0000256" key="6">
    <source>
        <dbReference type="ARBA" id="ARBA00022989"/>
    </source>
</evidence>
<dbReference type="Pfam" id="PF00664">
    <property type="entry name" value="ABC_membrane"/>
    <property type="match status" value="1"/>
</dbReference>
<dbReference type="Pfam" id="PF00005">
    <property type="entry name" value="ABC_tran"/>
    <property type="match status" value="1"/>
</dbReference>
<dbReference type="GO" id="GO:0005886">
    <property type="term" value="C:plasma membrane"/>
    <property type="evidence" value="ECO:0007669"/>
    <property type="project" value="UniProtKB-SubCell"/>
</dbReference>
<dbReference type="SMART" id="SM00382">
    <property type="entry name" value="AAA"/>
    <property type="match status" value="1"/>
</dbReference>
<evidence type="ECO:0000259" key="10">
    <source>
        <dbReference type="PROSITE" id="PS50929"/>
    </source>
</evidence>
<dbReference type="RefSeq" id="WP_194076203.1">
    <property type="nucleotide sequence ID" value="NZ_CP061839.1"/>
</dbReference>
<evidence type="ECO:0000313" key="12">
    <source>
        <dbReference type="Proteomes" id="UP000593915"/>
    </source>
</evidence>
<keyword evidence="5 11" id="KW-0067">ATP-binding</keyword>
<dbReference type="InterPro" id="IPR003593">
    <property type="entry name" value="AAA+_ATPase"/>
</dbReference>
<protein>
    <submittedName>
        <fullName evidence="11">ABC transporter ATP-binding protein</fullName>
    </submittedName>
</protein>
<feature type="transmembrane region" description="Helical" evidence="8">
    <location>
        <begin position="283"/>
        <end position="307"/>
    </location>
</feature>
<dbReference type="PROSITE" id="PS50893">
    <property type="entry name" value="ABC_TRANSPORTER_2"/>
    <property type="match status" value="1"/>
</dbReference>
<evidence type="ECO:0000256" key="7">
    <source>
        <dbReference type="ARBA" id="ARBA00023136"/>
    </source>
</evidence>
<sequence length="582" mass="65414">MFKTIKNFIMLMGTVKKELYVSLLLSGIDGFILSVPILAAYNIVSRIPELNTACTDPLTAADVIRYSVIMIACVVLRIVMRYYVQRLRSGAGYKVMCKERKILGKELRSVPMGFFNEKNLGDLVSTVTSDAAFIEIEGAGVLEKAAVGLPSFIIGLGIVLYVDYRIFFAILLLLIPVWFSYKHFASLQDRLGINRQQLIGSVTEDTVEFIKGLHVLKTCNMAEKQFFKTQNAFKRLQEFSFNAELIHIKAGTVFQFCFRLVTAAIVILSAFFVLRGEYSFPKAFLLMILSFSLFAGAETMGIFSVFAKMTQQSIDRINQIKTIPKMQELSDRQTLSRFDIQFKDVTFAYETKPVLKHIDFTVKENTLTALVGLSGSGKTTVTNLIARFWDIRAGEILIGGKKIKELSYENLLKNIGFVFQDVFLFDDTVMNNIRIGRPEASAEEVYQAAHRAGCTGFIEKMEKGYDTVIGEAGVKLSGGEKQRLSIARALIKNTPIVLLDEVTANVDADNEVHIQKALQELLKDRTVIMIAHKLSSIQHADQVLVFESGNIIQRGTHAELIGKDGLYKRLWDMQYRTASWHV</sequence>
<dbReference type="Gene3D" id="1.20.1560.10">
    <property type="entry name" value="ABC transporter type 1, transmembrane domain"/>
    <property type="match status" value="1"/>
</dbReference>
<feature type="transmembrane region" description="Helical" evidence="8">
    <location>
        <begin position="152"/>
        <end position="179"/>
    </location>
</feature>
<dbReference type="InterPro" id="IPR036640">
    <property type="entry name" value="ABC1_TM_sf"/>
</dbReference>
<dbReference type="InterPro" id="IPR017871">
    <property type="entry name" value="ABC_transporter-like_CS"/>
</dbReference>
<dbReference type="Proteomes" id="UP000593915">
    <property type="component" value="Chromosome"/>
</dbReference>